<evidence type="ECO:0000256" key="1">
    <source>
        <dbReference type="SAM" id="MobiDB-lite"/>
    </source>
</evidence>
<accession>A0A1Y2DDN3</accession>
<keyword evidence="3" id="KW-1185">Reference proteome</keyword>
<dbReference type="InParanoid" id="A0A1Y2DDN3"/>
<proteinExistence type="predicted"/>
<dbReference type="RefSeq" id="XP_040710566.1">
    <property type="nucleotide sequence ID" value="XM_040864895.1"/>
</dbReference>
<gene>
    <name evidence="2" type="ORF">BCR38DRAFT_504318</name>
</gene>
<dbReference type="EMBL" id="MCFJ01000020">
    <property type="protein sequence ID" value="ORY57214.1"/>
    <property type="molecule type" value="Genomic_DNA"/>
</dbReference>
<dbReference type="InterPro" id="IPR011009">
    <property type="entry name" value="Kinase-like_dom_sf"/>
</dbReference>
<evidence type="ECO:0000313" key="3">
    <source>
        <dbReference type="Proteomes" id="UP000193689"/>
    </source>
</evidence>
<reference evidence="2 3" key="1">
    <citation type="submission" date="2016-07" db="EMBL/GenBank/DDBJ databases">
        <title>Pervasive Adenine N6-methylation of Active Genes in Fungi.</title>
        <authorList>
            <consortium name="DOE Joint Genome Institute"/>
            <person name="Mondo S.J."/>
            <person name="Dannebaum R.O."/>
            <person name="Kuo R.C."/>
            <person name="Labutti K."/>
            <person name="Haridas S."/>
            <person name="Kuo A."/>
            <person name="Salamov A."/>
            <person name="Ahrendt S.R."/>
            <person name="Lipzen A."/>
            <person name="Sullivan W."/>
            <person name="Andreopoulos W.B."/>
            <person name="Clum A."/>
            <person name="Lindquist E."/>
            <person name="Daum C."/>
            <person name="Ramamoorthy G.K."/>
            <person name="Gryganskyi A."/>
            <person name="Culley D."/>
            <person name="Magnuson J.K."/>
            <person name="James T.Y."/>
            <person name="O'Malley M.A."/>
            <person name="Stajich J.E."/>
            <person name="Spatafora J.W."/>
            <person name="Visel A."/>
            <person name="Grigoriev I.V."/>
        </authorList>
    </citation>
    <scope>NUCLEOTIDE SEQUENCE [LARGE SCALE GENOMIC DNA]</scope>
    <source>
        <strain evidence="2 3">CBS 129021</strain>
    </source>
</reference>
<comment type="caution">
    <text evidence="2">The sequence shown here is derived from an EMBL/GenBank/DDBJ whole genome shotgun (WGS) entry which is preliminary data.</text>
</comment>
<evidence type="ECO:0008006" key="4">
    <source>
        <dbReference type="Google" id="ProtNLM"/>
    </source>
</evidence>
<dbReference type="GeneID" id="63781107"/>
<organism evidence="2 3">
    <name type="scientific">Pseudomassariella vexata</name>
    <dbReference type="NCBI Taxonomy" id="1141098"/>
    <lineage>
        <taxon>Eukaryota</taxon>
        <taxon>Fungi</taxon>
        <taxon>Dikarya</taxon>
        <taxon>Ascomycota</taxon>
        <taxon>Pezizomycotina</taxon>
        <taxon>Sordariomycetes</taxon>
        <taxon>Xylariomycetidae</taxon>
        <taxon>Amphisphaeriales</taxon>
        <taxon>Pseudomassariaceae</taxon>
        <taxon>Pseudomassariella</taxon>
    </lineage>
</organism>
<dbReference type="Proteomes" id="UP000193689">
    <property type="component" value="Unassembled WGS sequence"/>
</dbReference>
<dbReference type="OrthoDB" id="9992527at2759"/>
<feature type="region of interest" description="Disordered" evidence="1">
    <location>
        <begin position="151"/>
        <end position="173"/>
    </location>
</feature>
<dbReference type="AlphaFoldDB" id="A0A1Y2DDN3"/>
<name>A0A1Y2DDN3_9PEZI</name>
<protein>
    <recommendedName>
        <fullName evidence="4">Protein kinase domain-containing protein</fullName>
    </recommendedName>
</protein>
<evidence type="ECO:0000313" key="2">
    <source>
        <dbReference type="EMBL" id="ORY57214.1"/>
    </source>
</evidence>
<dbReference type="SUPFAM" id="SSF56112">
    <property type="entry name" value="Protein kinase-like (PK-like)"/>
    <property type="match status" value="1"/>
</dbReference>
<sequence length="235" mass="26891">MVKQYTAETRASFEKEKKMVRSLKDHDGIVQCHGDMKPENILFVNGQFKLRDPAEACIEVSTSTHDPQSMMKGGTTTYDKEILVANVDMRTDAGGVVKILDDKIYWKRAVNDEISAEVEEFLQYLDEEQTSSQVPIRTNFKSTEQLISQPVAPTVQRSRQRLPRTSGSRSQSLRHDITRLTTTQTQQDPDHWLQRFSIIGDILPTEHRGVIDMWMVEAELNELDKSPRVSRLSPD</sequence>